<evidence type="ECO:0000256" key="3">
    <source>
        <dbReference type="ARBA" id="ARBA00023125"/>
    </source>
</evidence>
<dbReference type="Pfam" id="PF00126">
    <property type="entry name" value="HTH_1"/>
    <property type="match status" value="1"/>
</dbReference>
<comment type="caution">
    <text evidence="6">The sequence shown here is derived from an EMBL/GenBank/DDBJ whole genome shotgun (WGS) entry which is preliminary data.</text>
</comment>
<keyword evidence="7" id="KW-1185">Reference proteome</keyword>
<keyword evidence="3" id="KW-0238">DNA-binding</keyword>
<dbReference type="RefSeq" id="WP_221598852.1">
    <property type="nucleotide sequence ID" value="NZ_JAIGNQ010000004.1"/>
</dbReference>
<dbReference type="Gene3D" id="3.40.190.290">
    <property type="match status" value="1"/>
</dbReference>
<comment type="similarity">
    <text evidence="1">Belongs to the LysR transcriptional regulatory family.</text>
</comment>
<organism evidence="6 7">
    <name type="scientific">Qipengyuania pacifica</name>
    <dbReference type="NCBI Taxonomy" id="2860199"/>
    <lineage>
        <taxon>Bacteria</taxon>
        <taxon>Pseudomonadati</taxon>
        <taxon>Pseudomonadota</taxon>
        <taxon>Alphaproteobacteria</taxon>
        <taxon>Sphingomonadales</taxon>
        <taxon>Erythrobacteraceae</taxon>
        <taxon>Qipengyuania</taxon>
    </lineage>
</organism>
<accession>A0ABS7JK66</accession>
<keyword evidence="2" id="KW-0805">Transcription regulation</keyword>
<dbReference type="Pfam" id="PF03466">
    <property type="entry name" value="LysR_substrate"/>
    <property type="match status" value="1"/>
</dbReference>
<dbReference type="PANTHER" id="PTHR30537">
    <property type="entry name" value="HTH-TYPE TRANSCRIPTIONAL REGULATOR"/>
    <property type="match status" value="1"/>
</dbReference>
<dbReference type="InterPro" id="IPR058163">
    <property type="entry name" value="LysR-type_TF_proteobact-type"/>
</dbReference>
<evidence type="ECO:0000259" key="5">
    <source>
        <dbReference type="PROSITE" id="PS50931"/>
    </source>
</evidence>
<dbReference type="InterPro" id="IPR005119">
    <property type="entry name" value="LysR_subst-bd"/>
</dbReference>
<dbReference type="PANTHER" id="PTHR30537:SF1">
    <property type="entry name" value="HTH-TYPE TRANSCRIPTIONAL REGULATOR PGRR"/>
    <property type="match status" value="1"/>
</dbReference>
<evidence type="ECO:0000256" key="2">
    <source>
        <dbReference type="ARBA" id="ARBA00023015"/>
    </source>
</evidence>
<dbReference type="SUPFAM" id="SSF53850">
    <property type="entry name" value="Periplasmic binding protein-like II"/>
    <property type="match status" value="1"/>
</dbReference>
<reference evidence="6 7" key="1">
    <citation type="submission" date="2021-08" db="EMBL/GenBank/DDBJ databases">
        <title>Comparative Genomics Analysis of the Genus Qipengyuania Reveals Extensive Genetic Diversity and Metabolic Versatility, Including the Description of Fifteen Novel Species.</title>
        <authorList>
            <person name="Liu Y."/>
        </authorList>
    </citation>
    <scope>NUCLEOTIDE SEQUENCE [LARGE SCALE GENOMIC DNA]</scope>
    <source>
        <strain evidence="6 7">GH25</strain>
    </source>
</reference>
<evidence type="ECO:0000313" key="6">
    <source>
        <dbReference type="EMBL" id="MBX7489781.1"/>
    </source>
</evidence>
<dbReference type="EMBL" id="JAIGNQ010000004">
    <property type="protein sequence ID" value="MBX7489781.1"/>
    <property type="molecule type" value="Genomic_DNA"/>
</dbReference>
<dbReference type="InterPro" id="IPR036390">
    <property type="entry name" value="WH_DNA-bd_sf"/>
</dbReference>
<feature type="domain" description="HTH lysR-type" evidence="5">
    <location>
        <begin position="4"/>
        <end position="61"/>
    </location>
</feature>
<evidence type="ECO:0000256" key="4">
    <source>
        <dbReference type="ARBA" id="ARBA00023163"/>
    </source>
</evidence>
<gene>
    <name evidence="6" type="ORF">K3177_14835</name>
</gene>
<dbReference type="PROSITE" id="PS50931">
    <property type="entry name" value="HTH_LYSR"/>
    <property type="match status" value="1"/>
</dbReference>
<dbReference type="SUPFAM" id="SSF46785">
    <property type="entry name" value="Winged helix' DNA-binding domain"/>
    <property type="match status" value="1"/>
</dbReference>
<dbReference type="InterPro" id="IPR000847">
    <property type="entry name" value="LysR_HTH_N"/>
</dbReference>
<proteinExistence type="inferred from homology"/>
<name>A0ABS7JK66_9SPHN</name>
<dbReference type="Proteomes" id="UP000776651">
    <property type="component" value="Unassembled WGS sequence"/>
</dbReference>
<dbReference type="Gene3D" id="1.10.10.10">
    <property type="entry name" value="Winged helix-like DNA-binding domain superfamily/Winged helix DNA-binding domain"/>
    <property type="match status" value="1"/>
</dbReference>
<keyword evidence="4" id="KW-0804">Transcription</keyword>
<dbReference type="InterPro" id="IPR036388">
    <property type="entry name" value="WH-like_DNA-bd_sf"/>
</dbReference>
<sequence>MKGVTLSELRALDAVAQHGSFRAASTALGVSTSSLSHSVAGLERRLGIRLFNRTTRSVSLTEGGRSFLDEVRPALDLIEAAVESANSFRSKPAGTLRLNSSEAAFERIMPDMLSFLSKYPDMRIDAVCDGRLVDIVAHGFDAGLRLAEAVPQDMIALALGREEQQILVAAPAYLERAGRPAKPADLAHHECIRFRHAGGALMRWELERHGGVERLDPPGRLILGGDRLVLDAAIGGAGIAFVTAWAAEAALADGRLEQLLPEWTPPFAGLCLYYPRQRATSAGLRAFIDHLRSRRH</sequence>
<evidence type="ECO:0000256" key="1">
    <source>
        <dbReference type="ARBA" id="ARBA00009437"/>
    </source>
</evidence>
<evidence type="ECO:0000313" key="7">
    <source>
        <dbReference type="Proteomes" id="UP000776651"/>
    </source>
</evidence>
<protein>
    <submittedName>
        <fullName evidence="6">LysR family transcriptional regulator</fullName>
    </submittedName>
</protein>